<feature type="domain" description="RNA polymerase sigma-70 region 2" evidence="6">
    <location>
        <begin position="25"/>
        <end position="92"/>
    </location>
</feature>
<dbReference type="Gene3D" id="1.10.10.10">
    <property type="entry name" value="Winged helix-like DNA-binding domain superfamily/Winged helix DNA-binding domain"/>
    <property type="match status" value="1"/>
</dbReference>
<reference evidence="8 9" key="1">
    <citation type="submission" date="2011-01" db="EMBL/GenBank/DDBJ databases">
        <title>Whole genome sequence of Amphibacillus xylinus NBRC 15112.</title>
        <authorList>
            <person name="Nakazawa H."/>
            <person name="Katano Y."/>
            <person name="Nakamura S."/>
            <person name="Sasagawa M."/>
            <person name="Fukada J."/>
            <person name="Arai T."/>
            <person name="Sasakura N."/>
            <person name="Mochizuki D."/>
            <person name="Hosoyama A."/>
            <person name="Harada K."/>
            <person name="Horikawa H."/>
            <person name="Kato Y."/>
            <person name="Harada T."/>
            <person name="Sasaki K."/>
            <person name="Sekiguchi M."/>
            <person name="Hodoyama M."/>
            <person name="Nishiko R."/>
            <person name="Narita H."/>
            <person name="Hanamaki A."/>
            <person name="Hata C."/>
            <person name="Konno Y."/>
            <person name="Niimura Y."/>
            <person name="Yamazaki S."/>
            <person name="Fujita N."/>
        </authorList>
    </citation>
    <scope>NUCLEOTIDE SEQUENCE [LARGE SCALE GENOMIC DNA]</scope>
    <source>
        <strain evidence="9">ATCC 51415 / DSM 6626 / JCM 7361 / LMG 17667 / NBRC 15112 / Ep01</strain>
    </source>
</reference>
<name>K0J2L1_AMPXN</name>
<accession>K0J2L1</accession>
<dbReference type="InterPro" id="IPR013325">
    <property type="entry name" value="RNA_pol_sigma_r2"/>
</dbReference>
<dbReference type="Proteomes" id="UP000006294">
    <property type="component" value="Chromosome"/>
</dbReference>
<dbReference type="EMBL" id="AP012050">
    <property type="protein sequence ID" value="BAM46776.1"/>
    <property type="molecule type" value="Genomic_DNA"/>
</dbReference>
<proteinExistence type="inferred from homology"/>
<dbReference type="Pfam" id="PF04545">
    <property type="entry name" value="Sigma70_r4"/>
    <property type="match status" value="1"/>
</dbReference>
<dbReference type="PANTHER" id="PTHR43133:SF62">
    <property type="entry name" value="RNA POLYMERASE SIGMA FACTOR SIGZ"/>
    <property type="match status" value="1"/>
</dbReference>
<dbReference type="AlphaFoldDB" id="K0J2L1"/>
<sequence length="194" mass="22542">MENQQTSYYLLLDMAQGSREAFNRFYQLYSDYVFRIAFNVIGEQLTAEDVCHDIFLDVFQNADQYSPKRGSVEAWLAIKTKSRAIDHLRKKKPLLIDRFEAILMSYEKDQPAEVAALSKMEHEIILAALNHIPKAQREVIYGAYFEGKTQKELAEKFKRPLGTIKSLVRYGLNHLRKQKILLQWIDSDRGEGHG</sequence>
<dbReference type="InterPro" id="IPR014284">
    <property type="entry name" value="RNA_pol_sigma-70_dom"/>
</dbReference>
<evidence type="ECO:0000256" key="2">
    <source>
        <dbReference type="ARBA" id="ARBA00023015"/>
    </source>
</evidence>
<evidence type="ECO:0000256" key="5">
    <source>
        <dbReference type="ARBA" id="ARBA00023163"/>
    </source>
</evidence>
<evidence type="ECO:0000313" key="9">
    <source>
        <dbReference type="Proteomes" id="UP000006294"/>
    </source>
</evidence>
<dbReference type="CDD" id="cd06171">
    <property type="entry name" value="Sigma70_r4"/>
    <property type="match status" value="1"/>
</dbReference>
<dbReference type="eggNOG" id="COG1595">
    <property type="taxonomic scope" value="Bacteria"/>
</dbReference>
<feature type="domain" description="RNA polymerase sigma-70 region 4" evidence="7">
    <location>
        <begin position="128"/>
        <end position="177"/>
    </location>
</feature>
<dbReference type="SUPFAM" id="SSF88659">
    <property type="entry name" value="Sigma3 and sigma4 domains of RNA polymerase sigma factors"/>
    <property type="match status" value="1"/>
</dbReference>
<evidence type="ECO:0000256" key="1">
    <source>
        <dbReference type="ARBA" id="ARBA00010641"/>
    </source>
</evidence>
<dbReference type="InterPro" id="IPR039425">
    <property type="entry name" value="RNA_pol_sigma-70-like"/>
</dbReference>
<dbReference type="STRING" id="698758.AXY_06440"/>
<dbReference type="NCBIfam" id="TIGR02937">
    <property type="entry name" value="sigma70-ECF"/>
    <property type="match status" value="1"/>
</dbReference>
<comment type="similarity">
    <text evidence="1">Belongs to the sigma-70 factor family. ECF subfamily.</text>
</comment>
<evidence type="ECO:0000256" key="4">
    <source>
        <dbReference type="ARBA" id="ARBA00023125"/>
    </source>
</evidence>
<dbReference type="InterPro" id="IPR007627">
    <property type="entry name" value="RNA_pol_sigma70_r2"/>
</dbReference>
<dbReference type="InterPro" id="IPR007630">
    <property type="entry name" value="RNA_pol_sigma70_r4"/>
</dbReference>
<organism evidence="8 9">
    <name type="scientific">Amphibacillus xylanus (strain ATCC 51415 / DSM 6626 / JCM 7361 / LMG 17667 / NBRC 15112 / Ep01)</name>
    <dbReference type="NCBI Taxonomy" id="698758"/>
    <lineage>
        <taxon>Bacteria</taxon>
        <taxon>Bacillati</taxon>
        <taxon>Bacillota</taxon>
        <taxon>Bacilli</taxon>
        <taxon>Bacillales</taxon>
        <taxon>Bacillaceae</taxon>
        <taxon>Amphibacillus</taxon>
    </lineage>
</organism>
<dbReference type="KEGG" id="axl:AXY_06440"/>
<gene>
    <name evidence="8" type="ordered locus">AXY_06440</name>
</gene>
<evidence type="ECO:0000259" key="6">
    <source>
        <dbReference type="Pfam" id="PF04542"/>
    </source>
</evidence>
<protein>
    <submittedName>
        <fullName evidence="8">Putative RNA polymerase ECF-type sigma factor</fullName>
    </submittedName>
</protein>
<evidence type="ECO:0000256" key="3">
    <source>
        <dbReference type="ARBA" id="ARBA00023082"/>
    </source>
</evidence>
<evidence type="ECO:0000259" key="7">
    <source>
        <dbReference type="Pfam" id="PF04545"/>
    </source>
</evidence>
<dbReference type="Gene3D" id="1.10.1740.10">
    <property type="match status" value="1"/>
</dbReference>
<keyword evidence="9" id="KW-1185">Reference proteome</keyword>
<dbReference type="SUPFAM" id="SSF88946">
    <property type="entry name" value="Sigma2 domain of RNA polymerase sigma factors"/>
    <property type="match status" value="1"/>
</dbReference>
<dbReference type="Pfam" id="PF04542">
    <property type="entry name" value="Sigma70_r2"/>
    <property type="match status" value="1"/>
</dbReference>
<keyword evidence="3" id="KW-0731">Sigma factor</keyword>
<dbReference type="InterPro" id="IPR013324">
    <property type="entry name" value="RNA_pol_sigma_r3/r4-like"/>
</dbReference>
<keyword evidence="2" id="KW-0805">Transcription regulation</keyword>
<dbReference type="RefSeq" id="WP_015009381.1">
    <property type="nucleotide sequence ID" value="NC_018704.1"/>
</dbReference>
<keyword evidence="5" id="KW-0804">Transcription</keyword>
<evidence type="ECO:0000313" key="8">
    <source>
        <dbReference type="EMBL" id="BAM46776.1"/>
    </source>
</evidence>
<dbReference type="PANTHER" id="PTHR43133">
    <property type="entry name" value="RNA POLYMERASE ECF-TYPE SIGMA FACTO"/>
    <property type="match status" value="1"/>
</dbReference>
<keyword evidence="4" id="KW-0238">DNA-binding</keyword>
<dbReference type="GO" id="GO:0003677">
    <property type="term" value="F:DNA binding"/>
    <property type="evidence" value="ECO:0007669"/>
    <property type="project" value="UniProtKB-KW"/>
</dbReference>
<dbReference type="InterPro" id="IPR036388">
    <property type="entry name" value="WH-like_DNA-bd_sf"/>
</dbReference>
<dbReference type="GO" id="GO:0016987">
    <property type="term" value="F:sigma factor activity"/>
    <property type="evidence" value="ECO:0007669"/>
    <property type="project" value="UniProtKB-KW"/>
</dbReference>
<dbReference type="GO" id="GO:0006352">
    <property type="term" value="P:DNA-templated transcription initiation"/>
    <property type="evidence" value="ECO:0007669"/>
    <property type="project" value="InterPro"/>
</dbReference>
<dbReference type="HOGENOM" id="CLU_047691_9_3_9"/>